<sequence length="93" mass="10879">MIGADHTVKLLRSSTIKIINNKTMATYKQIQNDVKINNNKSVKTCWIAHVKELNGLNPRRAFNRKSNKRVYECPDDKRLIIEESMMRFGMLKK</sequence>
<name>A0A4R6XC10_9GAMM</name>
<protein>
    <submittedName>
        <fullName evidence="1">Uncharacterized protein</fullName>
    </submittedName>
</protein>
<proteinExistence type="predicted"/>
<evidence type="ECO:0000313" key="2">
    <source>
        <dbReference type="Proteomes" id="UP000295724"/>
    </source>
</evidence>
<comment type="caution">
    <text evidence="1">The sequence shown here is derived from an EMBL/GenBank/DDBJ whole genome shotgun (WGS) entry which is preliminary data.</text>
</comment>
<accession>A0A4R6XC10</accession>
<reference evidence="1 2" key="1">
    <citation type="submission" date="2019-03" db="EMBL/GenBank/DDBJ databases">
        <title>Genomic Encyclopedia of Type Strains, Phase IV (KMG-IV): sequencing the most valuable type-strain genomes for metagenomic binning, comparative biology and taxonomic classification.</title>
        <authorList>
            <person name="Goeker M."/>
        </authorList>
    </citation>
    <scope>NUCLEOTIDE SEQUENCE [LARGE SCALE GENOMIC DNA]</scope>
    <source>
        <strain evidence="1 2">DSM 25488</strain>
    </source>
</reference>
<evidence type="ECO:0000313" key="1">
    <source>
        <dbReference type="EMBL" id="TDR16746.1"/>
    </source>
</evidence>
<dbReference type="EMBL" id="SNZB01000007">
    <property type="protein sequence ID" value="TDR16746.1"/>
    <property type="molecule type" value="Genomic_DNA"/>
</dbReference>
<keyword evidence="2" id="KW-1185">Reference proteome</keyword>
<dbReference type="AlphaFoldDB" id="A0A4R6XC10"/>
<dbReference type="Proteomes" id="UP000295724">
    <property type="component" value="Unassembled WGS sequence"/>
</dbReference>
<gene>
    <name evidence="1" type="ORF">C8D91_2652</name>
</gene>
<organism evidence="1 2">
    <name type="scientific">Marinicella litoralis</name>
    <dbReference type="NCBI Taxonomy" id="644220"/>
    <lineage>
        <taxon>Bacteria</taxon>
        <taxon>Pseudomonadati</taxon>
        <taxon>Pseudomonadota</taxon>
        <taxon>Gammaproteobacteria</taxon>
        <taxon>Lysobacterales</taxon>
        <taxon>Marinicellaceae</taxon>
        <taxon>Marinicella</taxon>
    </lineage>
</organism>